<organism evidence="1 2">
    <name type="scientific">Erwinia typographi</name>
    <dbReference type="NCBI Taxonomy" id="371042"/>
    <lineage>
        <taxon>Bacteria</taxon>
        <taxon>Pseudomonadati</taxon>
        <taxon>Pseudomonadota</taxon>
        <taxon>Gammaproteobacteria</taxon>
        <taxon>Enterobacterales</taxon>
        <taxon>Erwiniaceae</taxon>
        <taxon>Erwinia</taxon>
    </lineage>
</organism>
<gene>
    <name evidence="1" type="ORF">NG99_06255</name>
</gene>
<evidence type="ECO:0000313" key="1">
    <source>
        <dbReference type="EMBL" id="KGT94963.1"/>
    </source>
</evidence>
<dbReference type="STRING" id="371042.NG99_06255"/>
<reference evidence="1 2" key="1">
    <citation type="submission" date="2014-10" db="EMBL/GenBank/DDBJ databases">
        <title>Genome sequence of Erwinia typographi M043b.</title>
        <authorList>
            <person name="Chan K.-G."/>
            <person name="Tan W.-S."/>
        </authorList>
    </citation>
    <scope>NUCLEOTIDE SEQUENCE [LARGE SCALE GENOMIC DNA]</scope>
    <source>
        <strain evidence="1 2">M043b</strain>
    </source>
</reference>
<dbReference type="AlphaFoldDB" id="A0A0A4AAX7"/>
<evidence type="ECO:0000313" key="2">
    <source>
        <dbReference type="Proteomes" id="UP000030351"/>
    </source>
</evidence>
<name>A0A0A4AAX7_9GAMM</name>
<accession>A0A0A4AAX7</accession>
<dbReference type="Proteomes" id="UP000030351">
    <property type="component" value="Unassembled WGS sequence"/>
</dbReference>
<comment type="caution">
    <text evidence="1">The sequence shown here is derived from an EMBL/GenBank/DDBJ whole genome shotgun (WGS) entry which is preliminary data.</text>
</comment>
<dbReference type="OrthoDB" id="5889969at2"/>
<sequence length="117" mass="13665">MRKTIPFLYAGNEQDLIQLKENIQPLIPQLEEGLTGSLLWYSQNAQYVPESVKIISIEYLAESRYKMTYSFRWNVFNACLDIDADQTITETVNFKWYSGHLIFDFIDNQQATTADEL</sequence>
<proteinExistence type="predicted"/>
<dbReference type="eggNOG" id="ENOG50334E5">
    <property type="taxonomic scope" value="Bacteria"/>
</dbReference>
<keyword evidence="2" id="KW-1185">Reference proteome</keyword>
<dbReference type="RefSeq" id="WP_034889645.1">
    <property type="nucleotide sequence ID" value="NZ_JRUQ01000022.1"/>
</dbReference>
<protein>
    <submittedName>
        <fullName evidence="1">Uncharacterized protein</fullName>
    </submittedName>
</protein>
<dbReference type="EMBL" id="JRUQ01000022">
    <property type="protein sequence ID" value="KGT94963.1"/>
    <property type="molecule type" value="Genomic_DNA"/>
</dbReference>